<feature type="compositionally biased region" description="Basic and acidic residues" evidence="6">
    <location>
        <begin position="49"/>
        <end position="59"/>
    </location>
</feature>
<dbReference type="GeneID" id="94424575"/>
<proteinExistence type="predicted"/>
<dbReference type="InterPro" id="IPR011257">
    <property type="entry name" value="DNA_glycosylase"/>
</dbReference>
<dbReference type="RefSeq" id="XP_067926662.1">
    <property type="nucleotide sequence ID" value="XM_068061364.1"/>
</dbReference>
<dbReference type="OrthoDB" id="2099276at2759"/>
<dbReference type="Gene3D" id="1.10.1670.10">
    <property type="entry name" value="Helix-hairpin-Helix base-excision DNA repair enzymes (C-terminal)"/>
    <property type="match status" value="1"/>
</dbReference>
<dbReference type="PROSITE" id="PS01155">
    <property type="entry name" value="ENDONUCLEASE_III_2"/>
    <property type="match status" value="1"/>
</dbReference>
<feature type="compositionally biased region" description="Low complexity" evidence="6">
    <location>
        <begin position="9"/>
        <end position="33"/>
    </location>
</feature>
<dbReference type="GO" id="GO:0003906">
    <property type="term" value="F:DNA-(apurinic or apyrimidinic site) endonuclease activity"/>
    <property type="evidence" value="ECO:0007669"/>
    <property type="project" value="TreeGrafter"/>
</dbReference>
<evidence type="ECO:0000256" key="2">
    <source>
        <dbReference type="ARBA" id="ARBA00022801"/>
    </source>
</evidence>
<dbReference type="SUPFAM" id="SSF48150">
    <property type="entry name" value="DNA-glycosylase"/>
    <property type="match status" value="2"/>
</dbReference>
<keyword evidence="8" id="KW-1185">Reference proteome</keyword>
<gene>
    <name evidence="7" type="ORF">CSUI_001158</name>
</gene>
<sequence>MSTHGDNPFAAFAFRASPSNSMSSPATSPSHPSSEYENPPQQSLPLQQEVERYEGDPRRTHQITETGRTVSKARGNPRSRGTVVFPAPLNCLPAGLTPKWSRAPRDTSSQEYGGRGESQGSASSSTFSSRLDPVKAATEDFNGGPCVIEITSSPEASCRERHTDGSGSDDGRQDEEWSTEKRAEEEADVVEERRWREQCGHHTPGDLDLSLHHEGCSRQSTDKKRSRAVLEGCRRDHGSGGSFSRRGHAQGKRTGDFSDQHSVRGEAGGERRTSRKEGKTGFSSTNGQPDFSPESIRAWFALDTAPIFVSSSPLMQPKADGQAPANWRYIVGRLLTLKEEYPDRAVVDEFHEFIVRLNRFKEPKFLAIVAAILSTRCRDSVALKAMDALMKGAIRHALSRGSIKGKGAGQASLSPRLAVSWSAGRSVGVTASSPNTECREEKSGTTCSRGSAGWSGGPATGSDNSERPTASLGRVDSTLAARKKGKDKSAASHQPGWADQTGTITVGTNVCNSHAGRTDGKGLKGEEEQDIRTGEAEAQGEFNTGVEKERWEKASVLEGDKDEMLDVDDMLRKKLELQGPTCAIIKDMSVTGIEELISCVNYKSTKARVINQLARMLHQSYGSRVPSTYSELTKLPGVGPVIANFLLTILYGRNEVPLPQTLEMKFLRLPRPNKGPRVEVAVEEHTWPGSAGVGRRCADAKEEIDVPGESRNACLESGLDSHRRRSRREVTLEPDTSAVQQLLANGGGLLVDSNMRRLSMVLGWITADEGRDLEKTKKALERWVPPGLYLELPLLMTAFAQLLCGPEHAKCSSCWRADVCPHRQEAMRRRKDEQDDSG</sequence>
<feature type="compositionally biased region" description="Polar residues" evidence="6">
    <location>
        <begin position="35"/>
        <end position="46"/>
    </location>
</feature>
<organism evidence="7 8">
    <name type="scientific">Cystoisospora suis</name>
    <dbReference type="NCBI Taxonomy" id="483139"/>
    <lineage>
        <taxon>Eukaryota</taxon>
        <taxon>Sar</taxon>
        <taxon>Alveolata</taxon>
        <taxon>Apicomplexa</taxon>
        <taxon>Conoidasida</taxon>
        <taxon>Coccidia</taxon>
        <taxon>Eucoccidiorida</taxon>
        <taxon>Eimeriorina</taxon>
        <taxon>Sarcocystidae</taxon>
        <taxon>Cystoisospora</taxon>
    </lineage>
</organism>
<keyword evidence="4" id="KW-0456">Lyase</keyword>
<reference evidence="7 8" key="1">
    <citation type="journal article" date="2017" name="Int. J. Parasitol.">
        <title>The genome of the protozoan parasite Cystoisospora suis and a reverse vaccinology approach to identify vaccine candidates.</title>
        <authorList>
            <person name="Palmieri N."/>
            <person name="Shrestha A."/>
            <person name="Ruttkowski B."/>
            <person name="Beck T."/>
            <person name="Vogl C."/>
            <person name="Tomley F."/>
            <person name="Blake D.P."/>
            <person name="Joachim A."/>
        </authorList>
    </citation>
    <scope>NUCLEOTIDE SEQUENCE [LARGE SCALE GENOMIC DNA]</scope>
    <source>
        <strain evidence="7 8">Wien I</strain>
    </source>
</reference>
<dbReference type="GO" id="GO:0000703">
    <property type="term" value="F:oxidized pyrimidine nucleobase lesion DNA N-glycosylase activity"/>
    <property type="evidence" value="ECO:0007669"/>
    <property type="project" value="TreeGrafter"/>
</dbReference>
<feature type="compositionally biased region" description="Basic and acidic residues" evidence="6">
    <location>
        <begin position="516"/>
        <end position="535"/>
    </location>
</feature>
<keyword evidence="5" id="KW-0326">Glycosidase</keyword>
<feature type="compositionally biased region" description="Polar residues" evidence="6">
    <location>
        <begin position="500"/>
        <end position="512"/>
    </location>
</feature>
<dbReference type="PANTHER" id="PTHR43286">
    <property type="entry name" value="ENDONUCLEASE III-LIKE PROTEIN 1"/>
    <property type="match status" value="1"/>
</dbReference>
<feature type="region of interest" description="Disordered" evidence="6">
    <location>
        <begin position="425"/>
        <end position="543"/>
    </location>
</feature>
<feature type="compositionally biased region" description="Basic and acidic residues" evidence="6">
    <location>
        <begin position="253"/>
        <end position="279"/>
    </location>
</feature>
<evidence type="ECO:0000256" key="3">
    <source>
        <dbReference type="ARBA" id="ARBA00023204"/>
    </source>
</evidence>
<comment type="caution">
    <text evidence="7">The sequence shown here is derived from an EMBL/GenBank/DDBJ whole genome shotgun (WGS) entry which is preliminary data.</text>
</comment>
<evidence type="ECO:0000256" key="4">
    <source>
        <dbReference type="ARBA" id="ARBA00023239"/>
    </source>
</evidence>
<evidence type="ECO:0000256" key="5">
    <source>
        <dbReference type="ARBA" id="ARBA00023295"/>
    </source>
</evidence>
<feature type="compositionally biased region" description="Basic and acidic residues" evidence="6">
    <location>
        <begin position="157"/>
        <end position="223"/>
    </location>
</feature>
<feature type="region of interest" description="Disordered" evidence="6">
    <location>
        <begin position="1"/>
        <end position="291"/>
    </location>
</feature>
<dbReference type="AlphaFoldDB" id="A0A2C6KYG4"/>
<name>A0A2C6KYG4_9APIC</name>
<dbReference type="GO" id="GO:0006289">
    <property type="term" value="P:nucleotide-excision repair"/>
    <property type="evidence" value="ECO:0007669"/>
    <property type="project" value="TreeGrafter"/>
</dbReference>
<protein>
    <submittedName>
        <fullName evidence="7">Helix-hairpin-helix motif domain-containing protein</fullName>
    </submittedName>
</protein>
<evidence type="ECO:0000313" key="7">
    <source>
        <dbReference type="EMBL" id="PHJ24990.1"/>
    </source>
</evidence>
<keyword evidence="3" id="KW-0234">DNA repair</keyword>
<evidence type="ECO:0000256" key="6">
    <source>
        <dbReference type="SAM" id="MobiDB-lite"/>
    </source>
</evidence>
<dbReference type="PANTHER" id="PTHR43286:SF1">
    <property type="entry name" value="ENDONUCLEASE III-LIKE PROTEIN 1"/>
    <property type="match status" value="1"/>
</dbReference>
<dbReference type="Proteomes" id="UP000221165">
    <property type="component" value="Unassembled WGS sequence"/>
</dbReference>
<dbReference type="GO" id="GO:0005634">
    <property type="term" value="C:nucleus"/>
    <property type="evidence" value="ECO:0007669"/>
    <property type="project" value="TreeGrafter"/>
</dbReference>
<feature type="compositionally biased region" description="Low complexity" evidence="6">
    <location>
        <begin position="118"/>
        <end position="129"/>
    </location>
</feature>
<keyword evidence="1" id="KW-0227">DNA damage</keyword>
<accession>A0A2C6KYG4</accession>
<keyword evidence="2" id="KW-0378">Hydrolase</keyword>
<dbReference type="GO" id="GO:0006285">
    <property type="term" value="P:base-excision repair, AP site formation"/>
    <property type="evidence" value="ECO:0007669"/>
    <property type="project" value="TreeGrafter"/>
</dbReference>
<evidence type="ECO:0000313" key="8">
    <source>
        <dbReference type="Proteomes" id="UP000221165"/>
    </source>
</evidence>
<dbReference type="InterPro" id="IPR004036">
    <property type="entry name" value="Endonuclease-III-like_CS2"/>
</dbReference>
<dbReference type="VEuPathDB" id="ToxoDB:CSUI_001158"/>
<dbReference type="GO" id="GO:0016829">
    <property type="term" value="F:lyase activity"/>
    <property type="evidence" value="ECO:0007669"/>
    <property type="project" value="UniProtKB-KW"/>
</dbReference>
<dbReference type="Gene3D" id="1.10.340.30">
    <property type="entry name" value="Hypothetical protein, domain 2"/>
    <property type="match status" value="1"/>
</dbReference>
<evidence type="ECO:0000256" key="1">
    <source>
        <dbReference type="ARBA" id="ARBA00022763"/>
    </source>
</evidence>
<dbReference type="EMBL" id="MIGC01000459">
    <property type="protein sequence ID" value="PHJ24990.1"/>
    <property type="molecule type" value="Genomic_DNA"/>
</dbReference>
<dbReference type="InterPro" id="IPR023170">
    <property type="entry name" value="HhH_base_excis_C"/>
</dbReference>